<proteinExistence type="predicted"/>
<dbReference type="InterPro" id="IPR053182">
    <property type="entry name" value="YobU-like_regulator"/>
</dbReference>
<gene>
    <name evidence="2" type="ORF">C2I19_18730</name>
</gene>
<dbReference type="Proteomes" id="UP000237082">
    <property type="component" value="Unassembled WGS sequence"/>
</dbReference>
<dbReference type="EMBL" id="PQWB01000121">
    <property type="protein sequence ID" value="POZ60515.1"/>
    <property type="molecule type" value="Genomic_DNA"/>
</dbReference>
<dbReference type="InterPro" id="IPR010499">
    <property type="entry name" value="AraC_E-bd"/>
</dbReference>
<dbReference type="Pfam" id="PF14526">
    <property type="entry name" value="Cass2"/>
    <property type="match status" value="1"/>
</dbReference>
<reference evidence="3" key="1">
    <citation type="submission" date="2018-02" db="EMBL/GenBank/DDBJ databases">
        <authorList>
            <person name="O'Hara-Hanley K."/>
            <person name="Soby S."/>
        </authorList>
    </citation>
    <scope>NUCLEOTIDE SEQUENCE [LARGE SCALE GENOMIC DNA]</scope>
    <source>
        <strain evidence="3">MWU14-2602</strain>
    </source>
</reference>
<dbReference type="Gene3D" id="3.20.80.10">
    <property type="entry name" value="Regulatory factor, effector binding domain"/>
    <property type="match status" value="1"/>
</dbReference>
<feature type="domain" description="AraC effector-binding" evidence="1">
    <location>
        <begin position="1"/>
        <end position="165"/>
    </location>
</feature>
<dbReference type="PANTHER" id="PTHR36444:SF2">
    <property type="entry name" value="TRANSCRIPTIONAL REGULATOR PROTEIN YOBU-RELATED"/>
    <property type="match status" value="1"/>
</dbReference>
<dbReference type="RefSeq" id="WP_103904143.1">
    <property type="nucleotide sequence ID" value="NZ_PQWB01000121.1"/>
</dbReference>
<dbReference type="InterPro" id="IPR011256">
    <property type="entry name" value="Reg_factor_effector_dom_sf"/>
</dbReference>
<dbReference type="SMART" id="SM00871">
    <property type="entry name" value="AraC_E_bind"/>
    <property type="match status" value="1"/>
</dbReference>
<evidence type="ECO:0000313" key="3">
    <source>
        <dbReference type="Proteomes" id="UP000237082"/>
    </source>
</evidence>
<dbReference type="OrthoDB" id="5337216at2"/>
<name>A0A2S5DBQ2_9NEIS</name>
<organism evidence="2 3">
    <name type="scientific">Chromobacterium alticapitis</name>
    <dbReference type="NCBI Taxonomy" id="2073169"/>
    <lineage>
        <taxon>Bacteria</taxon>
        <taxon>Pseudomonadati</taxon>
        <taxon>Pseudomonadota</taxon>
        <taxon>Betaproteobacteria</taxon>
        <taxon>Neisseriales</taxon>
        <taxon>Chromobacteriaceae</taxon>
        <taxon>Chromobacterium</taxon>
    </lineage>
</organism>
<comment type="caution">
    <text evidence="2">The sequence shown here is derived from an EMBL/GenBank/DDBJ whole genome shotgun (WGS) entry which is preliminary data.</text>
</comment>
<dbReference type="AlphaFoldDB" id="A0A2S5DBQ2"/>
<sequence length="169" mass="19187">MDPIIIDHPGLALAGYSIATGKRDDDNLRQIPAFWNDYSVKLRQPLLDALQRPHAPEYGVVCDFEPSSERFRYLIGMECPDERALPDGCERRRIAPAKYAVFSTQPAAPADFGQAIVQTWQHIYQHWLPASAKWEHAAGETFERYDGRCAPGQEMLQMDIYIPVRAKAL</sequence>
<evidence type="ECO:0000259" key="1">
    <source>
        <dbReference type="SMART" id="SM00871"/>
    </source>
</evidence>
<protein>
    <submittedName>
        <fullName evidence="2">AraC family transcriptional regulator</fullName>
    </submittedName>
</protein>
<accession>A0A2S5DBQ2</accession>
<keyword evidence="3" id="KW-1185">Reference proteome</keyword>
<dbReference type="SUPFAM" id="SSF55136">
    <property type="entry name" value="Probable bacterial effector-binding domain"/>
    <property type="match status" value="1"/>
</dbReference>
<dbReference type="InterPro" id="IPR029441">
    <property type="entry name" value="Cass2"/>
</dbReference>
<evidence type="ECO:0000313" key="2">
    <source>
        <dbReference type="EMBL" id="POZ60515.1"/>
    </source>
</evidence>
<dbReference type="PANTHER" id="PTHR36444">
    <property type="entry name" value="TRANSCRIPTIONAL REGULATOR PROTEIN YOBU-RELATED"/>
    <property type="match status" value="1"/>
</dbReference>